<keyword evidence="1" id="KW-0472">Membrane</keyword>
<dbReference type="RefSeq" id="WP_208234269.1">
    <property type="nucleotide sequence ID" value="NZ_JAGEVG010000014.1"/>
</dbReference>
<keyword evidence="1" id="KW-0812">Transmembrane</keyword>
<feature type="transmembrane region" description="Helical" evidence="1">
    <location>
        <begin position="12"/>
        <end position="31"/>
    </location>
</feature>
<feature type="transmembrane region" description="Helical" evidence="1">
    <location>
        <begin position="51"/>
        <end position="72"/>
    </location>
</feature>
<reference evidence="2 3" key="1">
    <citation type="submission" date="2021-03" db="EMBL/GenBank/DDBJ databases">
        <title>Gelidibacter sp. nov., isolated from costal sediment.</title>
        <authorList>
            <person name="Lun K.-Y."/>
        </authorList>
    </citation>
    <scope>NUCLEOTIDE SEQUENCE [LARGE SCALE GENOMIC DNA]</scope>
    <source>
        <strain evidence="2 3">DF109</strain>
    </source>
</reference>
<protein>
    <submittedName>
        <fullName evidence="2">Flippase-like domain-containing protein</fullName>
    </submittedName>
</protein>
<evidence type="ECO:0000256" key="1">
    <source>
        <dbReference type="SAM" id="Phobius"/>
    </source>
</evidence>
<dbReference type="Proteomes" id="UP000681315">
    <property type="component" value="Unassembled WGS sequence"/>
</dbReference>
<organism evidence="2 3">
    <name type="scientific">Gelidibacter pelagius</name>
    <dbReference type="NCBI Taxonomy" id="2819985"/>
    <lineage>
        <taxon>Bacteria</taxon>
        <taxon>Pseudomonadati</taxon>
        <taxon>Bacteroidota</taxon>
        <taxon>Flavobacteriia</taxon>
        <taxon>Flavobacteriales</taxon>
        <taxon>Flavobacteriaceae</taxon>
        <taxon>Gelidibacter</taxon>
    </lineage>
</organism>
<feature type="transmembrane region" description="Helical" evidence="1">
    <location>
        <begin position="128"/>
        <end position="155"/>
    </location>
</feature>
<evidence type="ECO:0000313" key="2">
    <source>
        <dbReference type="EMBL" id="MBO3099152.1"/>
    </source>
</evidence>
<feature type="transmembrane region" description="Helical" evidence="1">
    <location>
        <begin position="167"/>
        <end position="185"/>
    </location>
</feature>
<accession>A0ABS3STV3</accession>
<keyword evidence="3" id="KW-1185">Reference proteome</keyword>
<name>A0ABS3STV3_9FLAO</name>
<dbReference type="EMBL" id="JAGEVG010000014">
    <property type="protein sequence ID" value="MBO3099152.1"/>
    <property type="molecule type" value="Genomic_DNA"/>
</dbReference>
<sequence>MLTAISYKTKQFLLVLIKLSLVVAAFYFIYSKLFQNGDLSFGEFIQNLIKFSSISSMTVLILLFLSLFNWFLEIQKWQTLVSAVMRISFIEAKSQSLGALTASLLTPNRIGDYGAKAMYFQSHLRKKIMFLNLLGNSAQMAMTTIFGSVGFIYFVLRFEPELNYSGIIIWLAVIVTTSLLLIWTLKAKWLSKQTKIFYKLIDFMKCISIKITLKVLLYSLFRYLIFSFQFYYLLFLFGVDMSYLEAMVAISSMYLLTSIIPSIFIFDVVIKGGVAIYLFGLIGVSESIILSIVTCMWILNFVLPSVIGSYHVLRFKLPETVS</sequence>
<evidence type="ECO:0000313" key="3">
    <source>
        <dbReference type="Proteomes" id="UP000681315"/>
    </source>
</evidence>
<comment type="caution">
    <text evidence="2">The sequence shown here is derived from an EMBL/GenBank/DDBJ whole genome shotgun (WGS) entry which is preliminary data.</text>
</comment>
<proteinExistence type="predicted"/>
<gene>
    <name evidence="2" type="ORF">J4051_12790</name>
</gene>
<keyword evidence="1" id="KW-1133">Transmembrane helix</keyword>